<comment type="similarity">
    <text evidence="7">Belongs to the binding-protein-dependent transport system permease family.</text>
</comment>
<dbReference type="PROSITE" id="PS50928">
    <property type="entry name" value="ABC_TM1"/>
    <property type="match status" value="1"/>
</dbReference>
<feature type="transmembrane region" description="Helical" evidence="7">
    <location>
        <begin position="78"/>
        <end position="100"/>
    </location>
</feature>
<dbReference type="OrthoDB" id="9788108at2"/>
<dbReference type="InterPro" id="IPR035906">
    <property type="entry name" value="MetI-like_sf"/>
</dbReference>
<dbReference type="InParanoid" id="A0A540VCN7"/>
<organism evidence="9 10">
    <name type="scientific">Litorilinea aerophila</name>
    <dbReference type="NCBI Taxonomy" id="1204385"/>
    <lineage>
        <taxon>Bacteria</taxon>
        <taxon>Bacillati</taxon>
        <taxon>Chloroflexota</taxon>
        <taxon>Caldilineae</taxon>
        <taxon>Caldilineales</taxon>
        <taxon>Caldilineaceae</taxon>
        <taxon>Litorilinea</taxon>
    </lineage>
</organism>
<accession>A0A540VCN7</accession>
<dbReference type="Gene3D" id="1.10.3720.10">
    <property type="entry name" value="MetI-like"/>
    <property type="match status" value="1"/>
</dbReference>
<sequence>MAKTQLSNLRRQEMIDGYLFIAPWLIGFVLWVAGPMIASIILAFMEWDLFSPPKWVGIQNFEQLFTTRLVGISLWNTAYYTFISVPLSLMVALGSAMLLTMQIRFQSLFRTFFYLPSVMPAVASAVLWFWVFNPEVGLANQLLRMLGLPESQWIWAPETAKPSFILMSLWGVGNTMVIFLAGLQGIPRSLYDAAEIDGANWWHSFRAVTLPMLSPVILFNLVLGIIGSFQVFTSAYLLTNGGPQHATLFVVLYLYRLGFEQFRMGFASALAWLLFLIILVFTLLQLRLSDAWVYYEGGET</sequence>
<dbReference type="AlphaFoldDB" id="A0A540VCN7"/>
<feature type="transmembrane region" description="Helical" evidence="7">
    <location>
        <begin position="164"/>
        <end position="186"/>
    </location>
</feature>
<dbReference type="Proteomes" id="UP000317371">
    <property type="component" value="Unassembled WGS sequence"/>
</dbReference>
<dbReference type="RefSeq" id="WP_141611274.1">
    <property type="nucleotide sequence ID" value="NZ_VIGC02000023.1"/>
</dbReference>
<keyword evidence="6 7" id="KW-0472">Membrane</keyword>
<dbReference type="Pfam" id="PF00528">
    <property type="entry name" value="BPD_transp_1"/>
    <property type="match status" value="1"/>
</dbReference>
<evidence type="ECO:0000259" key="8">
    <source>
        <dbReference type="PROSITE" id="PS50928"/>
    </source>
</evidence>
<dbReference type="EMBL" id="VIGC01000023">
    <property type="protein sequence ID" value="TQE94527.1"/>
    <property type="molecule type" value="Genomic_DNA"/>
</dbReference>
<dbReference type="CDD" id="cd06261">
    <property type="entry name" value="TM_PBP2"/>
    <property type="match status" value="1"/>
</dbReference>
<evidence type="ECO:0000256" key="5">
    <source>
        <dbReference type="ARBA" id="ARBA00022989"/>
    </source>
</evidence>
<dbReference type="InterPro" id="IPR051393">
    <property type="entry name" value="ABC_transporter_permease"/>
</dbReference>
<reference evidence="9 10" key="1">
    <citation type="submission" date="2019-06" db="EMBL/GenBank/DDBJ databases">
        <title>Genome sequence of Litorilinea aerophila BAA-2444.</title>
        <authorList>
            <person name="Maclea K.S."/>
            <person name="Maurais E.G."/>
            <person name="Iannazzi L.C."/>
        </authorList>
    </citation>
    <scope>NUCLEOTIDE SEQUENCE [LARGE SCALE GENOMIC DNA]</scope>
    <source>
        <strain evidence="9 10">ATCC BAA-2444</strain>
    </source>
</reference>
<evidence type="ECO:0000256" key="3">
    <source>
        <dbReference type="ARBA" id="ARBA00022475"/>
    </source>
</evidence>
<feature type="transmembrane region" description="Helical" evidence="7">
    <location>
        <begin position="112"/>
        <end position="132"/>
    </location>
</feature>
<feature type="transmembrane region" description="Helical" evidence="7">
    <location>
        <begin position="207"/>
        <end position="229"/>
    </location>
</feature>
<feature type="transmembrane region" description="Helical" evidence="7">
    <location>
        <begin position="235"/>
        <end position="255"/>
    </location>
</feature>
<evidence type="ECO:0000256" key="7">
    <source>
        <dbReference type="RuleBase" id="RU363032"/>
    </source>
</evidence>
<keyword evidence="3" id="KW-1003">Cell membrane</keyword>
<evidence type="ECO:0000313" key="10">
    <source>
        <dbReference type="Proteomes" id="UP000317371"/>
    </source>
</evidence>
<comment type="caution">
    <text evidence="9">The sequence shown here is derived from an EMBL/GenBank/DDBJ whole genome shotgun (WGS) entry which is preliminary data.</text>
</comment>
<keyword evidence="5 7" id="KW-1133">Transmembrane helix</keyword>
<dbReference type="PANTHER" id="PTHR30193">
    <property type="entry name" value="ABC TRANSPORTER PERMEASE PROTEIN"/>
    <property type="match status" value="1"/>
</dbReference>
<evidence type="ECO:0000256" key="6">
    <source>
        <dbReference type="ARBA" id="ARBA00023136"/>
    </source>
</evidence>
<keyword evidence="10" id="KW-1185">Reference proteome</keyword>
<dbReference type="InterPro" id="IPR000515">
    <property type="entry name" value="MetI-like"/>
</dbReference>
<protein>
    <submittedName>
        <fullName evidence="9">Sugar ABC transporter permease</fullName>
    </submittedName>
</protein>
<dbReference type="GO" id="GO:0005886">
    <property type="term" value="C:plasma membrane"/>
    <property type="evidence" value="ECO:0007669"/>
    <property type="project" value="UniProtKB-SubCell"/>
</dbReference>
<gene>
    <name evidence="9" type="ORF">FKZ61_16640</name>
</gene>
<dbReference type="PANTHER" id="PTHR30193:SF1">
    <property type="entry name" value="ABC TRANSPORTER PERMEASE PROTEIN YESP-RELATED"/>
    <property type="match status" value="1"/>
</dbReference>
<keyword evidence="2 7" id="KW-0813">Transport</keyword>
<comment type="subcellular location">
    <subcellularLocation>
        <location evidence="1 7">Cell membrane</location>
        <topology evidence="1 7">Multi-pass membrane protein</topology>
    </subcellularLocation>
</comment>
<evidence type="ECO:0000256" key="1">
    <source>
        <dbReference type="ARBA" id="ARBA00004651"/>
    </source>
</evidence>
<evidence type="ECO:0000256" key="4">
    <source>
        <dbReference type="ARBA" id="ARBA00022692"/>
    </source>
</evidence>
<dbReference type="SUPFAM" id="SSF161098">
    <property type="entry name" value="MetI-like"/>
    <property type="match status" value="1"/>
</dbReference>
<evidence type="ECO:0000256" key="2">
    <source>
        <dbReference type="ARBA" id="ARBA00022448"/>
    </source>
</evidence>
<feature type="domain" description="ABC transmembrane type-1" evidence="8">
    <location>
        <begin position="74"/>
        <end position="285"/>
    </location>
</feature>
<feature type="transmembrane region" description="Helical" evidence="7">
    <location>
        <begin position="21"/>
        <end position="45"/>
    </location>
</feature>
<dbReference type="GO" id="GO:0055085">
    <property type="term" value="P:transmembrane transport"/>
    <property type="evidence" value="ECO:0007669"/>
    <property type="project" value="InterPro"/>
</dbReference>
<proteinExistence type="inferred from homology"/>
<keyword evidence="4 7" id="KW-0812">Transmembrane</keyword>
<name>A0A540VCN7_9CHLR</name>
<evidence type="ECO:0000313" key="9">
    <source>
        <dbReference type="EMBL" id="TQE94527.1"/>
    </source>
</evidence>
<feature type="transmembrane region" description="Helical" evidence="7">
    <location>
        <begin position="267"/>
        <end position="286"/>
    </location>
</feature>